<proteinExistence type="predicted"/>
<gene>
    <name evidence="1" type="ORF">SVUK_LOCUS10707</name>
</gene>
<keyword evidence="2" id="KW-1185">Reference proteome</keyword>
<sequence length="126" mass="15165">MKSLGKMRRLMNYEGIFAHVRMFLNHLYERDIFIVRTRFGNYSDVFSAFYNITSEPIAQQMIEIERECDIELERKGFSAIQRSQLADFFRNDRREHIARKCGGFKRDNTYKELFQLHPNANRFKKG</sequence>
<protein>
    <submittedName>
        <fullName evidence="1">Uncharacterized protein</fullName>
    </submittedName>
</protein>
<evidence type="ECO:0000313" key="2">
    <source>
        <dbReference type="Proteomes" id="UP000270094"/>
    </source>
</evidence>
<dbReference type="EMBL" id="UYYB01095727">
    <property type="protein sequence ID" value="VDM75709.1"/>
    <property type="molecule type" value="Genomic_DNA"/>
</dbReference>
<reference evidence="1 2" key="1">
    <citation type="submission" date="2018-11" db="EMBL/GenBank/DDBJ databases">
        <authorList>
            <consortium name="Pathogen Informatics"/>
        </authorList>
    </citation>
    <scope>NUCLEOTIDE SEQUENCE [LARGE SCALE GENOMIC DNA]</scope>
</reference>
<dbReference type="AlphaFoldDB" id="A0A3P7J730"/>
<dbReference type="OrthoDB" id="5877708at2759"/>
<organism evidence="1 2">
    <name type="scientific">Strongylus vulgaris</name>
    <name type="common">Blood worm</name>
    <dbReference type="NCBI Taxonomy" id="40348"/>
    <lineage>
        <taxon>Eukaryota</taxon>
        <taxon>Metazoa</taxon>
        <taxon>Ecdysozoa</taxon>
        <taxon>Nematoda</taxon>
        <taxon>Chromadorea</taxon>
        <taxon>Rhabditida</taxon>
        <taxon>Rhabditina</taxon>
        <taxon>Rhabditomorpha</taxon>
        <taxon>Strongyloidea</taxon>
        <taxon>Strongylidae</taxon>
        <taxon>Strongylus</taxon>
    </lineage>
</organism>
<accession>A0A3P7J730</accession>
<dbReference type="Proteomes" id="UP000270094">
    <property type="component" value="Unassembled WGS sequence"/>
</dbReference>
<evidence type="ECO:0000313" key="1">
    <source>
        <dbReference type="EMBL" id="VDM75709.1"/>
    </source>
</evidence>
<name>A0A3P7J730_STRVU</name>